<dbReference type="FunFam" id="3.40.50.720:FF:000178">
    <property type="entry name" value="Saccharopine dehydrogenase-like oxidoreductase"/>
    <property type="match status" value="1"/>
</dbReference>
<sequence length="429" mass="48098">MEQKLDIVVFGATGFTGKFVVQELNKYATKNKGISWGIAGRSETKLKQLLVDLEIVKEGSDSESVPIIIANVEDESSLLKMTNRARLIINCCGPYRFFGESVVKACIQTKTHHVDISGEPQYMEKIQLDYNKAAQEHEIYIISACGFDSIPADMGVIYLSQKFNGTLNAVESYLDSTVKGRIDGAVIHYATWESAIYGFAHANELKSLRSKLYPEKLPVMKPRIKQRFAVHQNPIKDGAWAVPFPGSDRSVVLRSQRFFYEQNRQRPIQMQAYLTVRSWLTLLMLAIFGGLFSFFSRFDFGRQLLLKYPKIFSCGYVSHEGPSEELMKNTKFEMTFIGEGWSSDKKLCEGSDQYSEPPNKTIIGKVSGTDPGYGATSLMVLWCAITVLKETDKLPNKGGVFTPGAAFANTSLISELDKQGIEFKLLDEK</sequence>
<dbReference type="GO" id="GO:0005886">
    <property type="term" value="C:plasma membrane"/>
    <property type="evidence" value="ECO:0007669"/>
    <property type="project" value="TreeGrafter"/>
</dbReference>
<organism evidence="4">
    <name type="scientific">Cuerna arida</name>
    <dbReference type="NCBI Taxonomy" id="1464854"/>
    <lineage>
        <taxon>Eukaryota</taxon>
        <taxon>Metazoa</taxon>
        <taxon>Ecdysozoa</taxon>
        <taxon>Arthropoda</taxon>
        <taxon>Hexapoda</taxon>
        <taxon>Insecta</taxon>
        <taxon>Pterygota</taxon>
        <taxon>Neoptera</taxon>
        <taxon>Paraneoptera</taxon>
        <taxon>Hemiptera</taxon>
        <taxon>Auchenorrhyncha</taxon>
        <taxon>Membracoidea</taxon>
        <taxon>Cicadellidae</taxon>
        <taxon>Cicadellinae</taxon>
        <taxon>Proconiini</taxon>
        <taxon>Cuerna</taxon>
    </lineage>
</organism>
<evidence type="ECO:0000256" key="1">
    <source>
        <dbReference type="ARBA" id="ARBA00038048"/>
    </source>
</evidence>
<keyword evidence="2" id="KW-0472">Membrane</keyword>
<evidence type="ECO:0000313" key="4">
    <source>
        <dbReference type="EMBL" id="JAS57494.1"/>
    </source>
</evidence>
<dbReference type="AlphaFoldDB" id="A0A1B6G4X9"/>
<dbReference type="InterPro" id="IPR036291">
    <property type="entry name" value="NAD(P)-bd_dom_sf"/>
</dbReference>
<evidence type="ECO:0000256" key="2">
    <source>
        <dbReference type="SAM" id="Phobius"/>
    </source>
</evidence>
<dbReference type="Gene3D" id="3.40.50.720">
    <property type="entry name" value="NAD(P)-binding Rossmann-like Domain"/>
    <property type="match status" value="1"/>
</dbReference>
<dbReference type="PANTHER" id="PTHR12286:SF5">
    <property type="entry name" value="SACCHAROPINE DEHYDROGENASE-LIKE OXIDOREDUCTASE"/>
    <property type="match status" value="1"/>
</dbReference>
<keyword evidence="2" id="KW-0812">Transmembrane</keyword>
<gene>
    <name evidence="4" type="ORF">g.4903</name>
</gene>
<dbReference type="PANTHER" id="PTHR12286">
    <property type="entry name" value="SACCHAROPINE DEHYDROGENASE-LIKE OXIDOREDUCTASE"/>
    <property type="match status" value="1"/>
</dbReference>
<protein>
    <recommendedName>
        <fullName evidence="3">Saccharopine dehydrogenase NADP binding domain-containing protein</fullName>
    </recommendedName>
</protein>
<dbReference type="Pfam" id="PF03435">
    <property type="entry name" value="Sacchrp_dh_NADP"/>
    <property type="match status" value="1"/>
</dbReference>
<dbReference type="GO" id="GO:0005739">
    <property type="term" value="C:mitochondrion"/>
    <property type="evidence" value="ECO:0007669"/>
    <property type="project" value="TreeGrafter"/>
</dbReference>
<dbReference type="GO" id="GO:0005811">
    <property type="term" value="C:lipid droplet"/>
    <property type="evidence" value="ECO:0007669"/>
    <property type="project" value="TreeGrafter"/>
</dbReference>
<dbReference type="EMBL" id="GECZ01012275">
    <property type="protein sequence ID" value="JAS57494.1"/>
    <property type="molecule type" value="Transcribed_RNA"/>
</dbReference>
<proteinExistence type="inferred from homology"/>
<accession>A0A1B6G4X9</accession>
<feature type="domain" description="Saccharopine dehydrogenase NADP binding" evidence="3">
    <location>
        <begin position="7"/>
        <end position="142"/>
    </location>
</feature>
<evidence type="ECO:0000259" key="3">
    <source>
        <dbReference type="Pfam" id="PF03435"/>
    </source>
</evidence>
<comment type="similarity">
    <text evidence="1">Belongs to the saccharopine dehydrogenase family.</text>
</comment>
<keyword evidence="2" id="KW-1133">Transmembrane helix</keyword>
<dbReference type="InterPro" id="IPR005097">
    <property type="entry name" value="Sacchrp_dh_NADP-bd"/>
</dbReference>
<name>A0A1B6G4X9_9HEMI</name>
<dbReference type="GO" id="GO:0009247">
    <property type="term" value="P:glycolipid biosynthetic process"/>
    <property type="evidence" value="ECO:0007669"/>
    <property type="project" value="TreeGrafter"/>
</dbReference>
<feature type="transmembrane region" description="Helical" evidence="2">
    <location>
        <begin position="279"/>
        <end position="300"/>
    </location>
</feature>
<dbReference type="SUPFAM" id="SSF51735">
    <property type="entry name" value="NAD(P)-binding Rossmann-fold domains"/>
    <property type="match status" value="1"/>
</dbReference>
<dbReference type="InterPro" id="IPR051276">
    <property type="entry name" value="Saccharopine_DH-like_oxidrdct"/>
</dbReference>
<reference evidence="4" key="1">
    <citation type="submission" date="2015-11" db="EMBL/GenBank/DDBJ databases">
        <title>De novo transcriptome assembly of four potential Pierce s Disease insect vectors from Arizona vineyards.</title>
        <authorList>
            <person name="Tassone E.E."/>
        </authorList>
    </citation>
    <scope>NUCLEOTIDE SEQUENCE</scope>
</reference>